<dbReference type="EMBL" id="VXKE01000023">
    <property type="protein sequence ID" value="KAA8707243.1"/>
    <property type="molecule type" value="Genomic_DNA"/>
</dbReference>
<dbReference type="Pfam" id="PF00534">
    <property type="entry name" value="Glycos_transf_1"/>
    <property type="match status" value="1"/>
</dbReference>
<gene>
    <name evidence="2" type="ORF">F4V45_08925</name>
</gene>
<dbReference type="CDD" id="cd03809">
    <property type="entry name" value="GT4_MtfB-like"/>
    <property type="match status" value="1"/>
</dbReference>
<dbReference type="InterPro" id="IPR001296">
    <property type="entry name" value="Glyco_trans_1"/>
</dbReference>
<dbReference type="Proteomes" id="UP000323707">
    <property type="component" value="Unassembled WGS sequence"/>
</dbReference>
<protein>
    <submittedName>
        <fullName evidence="2">Glycosyltransferase family 4 protein</fullName>
    </submittedName>
</protein>
<comment type="caution">
    <text evidence="2">The sequence shown here is derived from an EMBL/GenBank/DDBJ whole genome shotgun (WGS) entry which is preliminary data.</text>
</comment>
<sequence>MIGKKLRVACVFEGELTVGGGFQQPLSVLKEIYHNCNFDCIPIVFSKQNQQILHTLNIESILCHRGLLSRIKEFFIKHSIIKYFLHRIRILSALEKVLFAQNIDICYFLTPSSQCLSLSQHHFIFTIWDLSHRDFVEFPEVYHNNEFNNREFLYRNAIHKAVAVITDSEYGRHNAITYYNASPHRIYACHFAPSINTTDENIPSNINIKEKYNISGDYIYYPAQFWSHKNHIYILEALQILKNEGICINAIFSGSNRGNLEYILEMAKAMGLEDLVHYIGFAPNNEIKSLYTQSLALVMPTYFGPTNIPPLEAFSLGVPAIYSNLPDLKEQVGDAALLCDLRDPASLAQQIKLLLHNTNLREELAQKGVEQLAKLNATSIMDILSAILEDFHIKRKCWR</sequence>
<dbReference type="PANTHER" id="PTHR46401">
    <property type="entry name" value="GLYCOSYLTRANSFERASE WBBK-RELATED"/>
    <property type="match status" value="1"/>
</dbReference>
<evidence type="ECO:0000313" key="2">
    <source>
        <dbReference type="EMBL" id="KAA8707243.1"/>
    </source>
</evidence>
<reference evidence="2 3" key="1">
    <citation type="submission" date="2019-09" db="EMBL/GenBank/DDBJ databases">
        <title>Draft genome sequence of various Type strains from the CCUG.</title>
        <authorList>
            <person name="Pineiro-Iglesias B."/>
            <person name="Tunovic T."/>
            <person name="Unosson C."/>
            <person name="Inganas E."/>
            <person name="Ohlen M."/>
            <person name="Cardew S."/>
            <person name="Jensie-Markopoulos S."/>
            <person name="Salva-Serra F."/>
            <person name="Jaen-Luchoro D."/>
            <person name="Karlsson R."/>
            <person name="Svensson-Stadler L."/>
            <person name="Chun J."/>
            <person name="Moore E."/>
        </authorList>
    </citation>
    <scope>NUCLEOTIDE SEQUENCE [LARGE SCALE GENOMIC DNA]</scope>
    <source>
        <strain evidence="2 3">CCUG 32756T</strain>
    </source>
</reference>
<organism evidence="2 3">
    <name type="scientific">Helicobacter canis</name>
    <dbReference type="NCBI Taxonomy" id="29419"/>
    <lineage>
        <taxon>Bacteria</taxon>
        <taxon>Pseudomonadati</taxon>
        <taxon>Campylobacterota</taxon>
        <taxon>Epsilonproteobacteria</taxon>
        <taxon>Campylobacterales</taxon>
        <taxon>Helicobacteraceae</taxon>
        <taxon>Helicobacter</taxon>
    </lineage>
</organism>
<dbReference type="Gene3D" id="3.40.50.2000">
    <property type="entry name" value="Glycogen Phosphorylase B"/>
    <property type="match status" value="2"/>
</dbReference>
<dbReference type="AlphaFoldDB" id="A0A5M9QEI5"/>
<keyword evidence="2" id="KW-0808">Transferase</keyword>
<accession>A0A5M9QEI5</accession>
<evidence type="ECO:0000313" key="3">
    <source>
        <dbReference type="Proteomes" id="UP000323707"/>
    </source>
</evidence>
<feature type="domain" description="Glycosyl transferase family 1" evidence="1">
    <location>
        <begin position="216"/>
        <end position="368"/>
    </location>
</feature>
<dbReference type="SUPFAM" id="SSF53756">
    <property type="entry name" value="UDP-Glycosyltransferase/glycogen phosphorylase"/>
    <property type="match status" value="1"/>
</dbReference>
<proteinExistence type="predicted"/>
<name>A0A5M9QEI5_9HELI</name>
<dbReference type="RefSeq" id="WP_150337974.1">
    <property type="nucleotide sequence ID" value="NZ_JAERIX010000003.1"/>
</dbReference>
<dbReference type="GO" id="GO:0016757">
    <property type="term" value="F:glycosyltransferase activity"/>
    <property type="evidence" value="ECO:0007669"/>
    <property type="project" value="InterPro"/>
</dbReference>
<evidence type="ECO:0000259" key="1">
    <source>
        <dbReference type="Pfam" id="PF00534"/>
    </source>
</evidence>
<dbReference type="PANTHER" id="PTHR46401:SF8">
    <property type="entry name" value="BLL6006 PROTEIN"/>
    <property type="match status" value="1"/>
</dbReference>